<dbReference type="EMBL" id="LAZR01069769">
    <property type="protein sequence ID" value="KKK47058.1"/>
    <property type="molecule type" value="Genomic_DNA"/>
</dbReference>
<organism evidence="1">
    <name type="scientific">marine sediment metagenome</name>
    <dbReference type="NCBI Taxonomy" id="412755"/>
    <lineage>
        <taxon>unclassified sequences</taxon>
        <taxon>metagenomes</taxon>
        <taxon>ecological metagenomes</taxon>
    </lineage>
</organism>
<protein>
    <submittedName>
        <fullName evidence="1">Uncharacterized protein</fullName>
    </submittedName>
</protein>
<name>A0A0F8VRT0_9ZZZZ</name>
<gene>
    <name evidence="1" type="ORF">LCGC14_3159020</name>
</gene>
<feature type="non-terminal residue" evidence="1">
    <location>
        <position position="334"/>
    </location>
</feature>
<reference evidence="1" key="1">
    <citation type="journal article" date="2015" name="Nature">
        <title>Complex archaea that bridge the gap between prokaryotes and eukaryotes.</title>
        <authorList>
            <person name="Spang A."/>
            <person name="Saw J.H."/>
            <person name="Jorgensen S.L."/>
            <person name="Zaremba-Niedzwiedzka K."/>
            <person name="Martijn J."/>
            <person name="Lind A.E."/>
            <person name="van Eijk R."/>
            <person name="Schleper C."/>
            <person name="Guy L."/>
            <person name="Ettema T.J."/>
        </authorList>
    </citation>
    <scope>NUCLEOTIDE SEQUENCE</scope>
</reference>
<sequence length="334" mass="36037">ARVSKGTEEILKATFTGLSSLQPGDTVSFFVSKLRRAASSRYAILLPYNGAGTVTSTGSISIASNTFSQGSYLDFSLTQAFINALSDQGSNTFSVRYYCWDGDWADCTEISEVIADISSGGGSSTGEDWQSTNKATAQDNDETYVSFTTTTESKSDYLQLDNFGFNIPSGATIDGIEVLIDREANISQSIQDDIITLKKSSGPVGNNEANTGTSWTTTDDGSYDIYGSSTYLWGTSWSQADINDNAFGVNISVSYNGTTDTRARIDHVQIKVYYTEGTTTQDDGIIRPDGDSTSEWNSSHIESHSNLINEAVLNVSRYIFTSSLAPSNVSDVFS</sequence>
<proteinExistence type="predicted"/>
<feature type="non-terminal residue" evidence="1">
    <location>
        <position position="1"/>
    </location>
</feature>
<accession>A0A0F8VRT0</accession>
<comment type="caution">
    <text evidence="1">The sequence shown here is derived from an EMBL/GenBank/DDBJ whole genome shotgun (WGS) entry which is preliminary data.</text>
</comment>
<dbReference type="AlphaFoldDB" id="A0A0F8VRT0"/>
<evidence type="ECO:0000313" key="1">
    <source>
        <dbReference type="EMBL" id="KKK47058.1"/>
    </source>
</evidence>